<dbReference type="AlphaFoldDB" id="A0A2T2XHE8"/>
<evidence type="ECO:0000313" key="2">
    <source>
        <dbReference type="Proteomes" id="UP000242972"/>
    </source>
</evidence>
<dbReference type="Proteomes" id="UP000242972">
    <property type="component" value="Unassembled WGS sequence"/>
</dbReference>
<name>A0A2T2XHE8_9FIRM</name>
<gene>
    <name evidence="1" type="ORF">C7B46_07795</name>
</gene>
<dbReference type="EMBL" id="PXYW01000015">
    <property type="protein sequence ID" value="PSR33886.1"/>
    <property type="molecule type" value="Genomic_DNA"/>
</dbReference>
<evidence type="ECO:0000313" key="1">
    <source>
        <dbReference type="EMBL" id="PSR33886.1"/>
    </source>
</evidence>
<reference evidence="1 2" key="1">
    <citation type="journal article" date="2014" name="BMC Genomics">
        <title>Comparison of environmental and isolate Sulfobacillus genomes reveals diverse carbon, sulfur, nitrogen, and hydrogen metabolisms.</title>
        <authorList>
            <person name="Justice N.B."/>
            <person name="Norman A."/>
            <person name="Brown C.T."/>
            <person name="Singh A."/>
            <person name="Thomas B.C."/>
            <person name="Banfield J.F."/>
        </authorList>
    </citation>
    <scope>NUCLEOTIDE SEQUENCE [LARGE SCALE GENOMIC DNA]</scope>
    <source>
        <strain evidence="1">AMDSBA4</strain>
    </source>
</reference>
<proteinExistence type="predicted"/>
<comment type="caution">
    <text evidence="1">The sequence shown here is derived from an EMBL/GenBank/DDBJ whole genome shotgun (WGS) entry which is preliminary data.</text>
</comment>
<organism evidence="1 2">
    <name type="scientific">Sulfobacillus benefaciens</name>
    <dbReference type="NCBI Taxonomy" id="453960"/>
    <lineage>
        <taxon>Bacteria</taxon>
        <taxon>Bacillati</taxon>
        <taxon>Bacillota</taxon>
        <taxon>Clostridia</taxon>
        <taxon>Eubacteriales</taxon>
        <taxon>Clostridiales Family XVII. Incertae Sedis</taxon>
        <taxon>Sulfobacillus</taxon>
    </lineage>
</organism>
<sequence length="886" mass="99991">MSGHWSDPLLECHQKAIHAFEKKHPGASPPRFWELSLSIDDDLFTMTLNGIVREIRFLSMAANPLGTSVLLRYLLRTRLSNVRGNHLWPEVEHFLSRATGQELPSLATQNFFRESLLQCHEAELPLHKNRFVMFLLKDVGIGYGRSHLVRTFLENLLTRHRLNPTDSTDRLLLEQLSEISDSDLKALSAVLEDTGRALLAIADFSVRYPEFSPSSKDSWEENRSFWLDALRIDLDRLLPEGRRILEPILLRATRSTVRVRQMTPKRHPVRTLIASVSQSGVVVVNGRHDVIVVETNAPLHVSFPVEIRYDEMPKSVFRVHLQGWPIEPVTIDTGMSQWTIINSEAAYISGTEPRPLFWGNLRIEGRGVAPINAADVKTIQGKIPQAWDHELMEVVIDTPRKLPVQMPFTNAEQFTDHLRELGTGPVTLGLQYCGVRLPQKYHLYLFANPPVVKPSAEDIPSTVRWNDRNGDSIQLTGTIEKKQGSNIVHANYLIPGTAAVVTCHWQTIVEDVQLFADGVLVPWEKKLWAGSVQNDLALTVVGMPQSPVRIEVEERLITQRNLMQEIREVMHQIASDSLTMKVYAGGTKRLWTLITGPGDITATAAWSTPEEIHGEVSWFGLTSAIPSVTIAGISGIVTSLEDRGNRGPLGYHQFVAELFWDMRSLESTTTGLTEILATISTGSLVVGRVTESPYHEAMALRRQIQGYLDRPEDATPAWDVIYLVERYARIRGEFPFNVDRLVRRISSILQGEARGAIQALRLMDALIKERPTPYAPLRLEGTGEYAEVFYTTLLLLNHILLYRQGLGSPVVLHNLVDELAQRFEDKSVGEWCQIMVGYCQFITGIGIPNQKMPLSFSTPPMVLFDNHLRDWWNTLQIKEGYHAENS</sequence>
<protein>
    <submittedName>
        <fullName evidence="1">Uncharacterized protein</fullName>
    </submittedName>
</protein>
<accession>A0A2T2XHE8</accession>